<protein>
    <submittedName>
        <fullName evidence="3">Uncharacterized protein</fullName>
    </submittedName>
</protein>
<keyword evidence="2" id="KW-1133">Transmembrane helix</keyword>
<evidence type="ECO:0000256" key="1">
    <source>
        <dbReference type="SAM" id="MobiDB-lite"/>
    </source>
</evidence>
<sequence>MVQEKKMESRLGPLDVILYVAILCVHYPLRIVLASYRLIKATIVKAALIPRLILGYTTALLTIILESSEKKIIEILNVLASLPSYLLKKANQYTKLVTGKKSEISNDPKTGVKEEKDLTNYTELFTSLVKKASDTVYGFLVAFANVWRHILLLPLKLSLFPLKVAKNLITTLLNLPSDQKTEMDRGERRSLATHLGDYLFIVLANLQYYLIYVIAIIERLMSQLSSLARTTPRHIFDLIKIIYLRLLQFVAVTVIFLYNVGRYSFFYVFIFVSRALSRRRQGQVTESTAHTNSSSEDLEVLVQENSKLKEALARAKTKNENHKCEQQIKDLEGQLGEIQVAFDKERQEYKREIDKLKQSNKKSSDFNSERTKLQSEIHKLQGLIAEVQKENEEEGRIKKQEAIDLDNERNQLQEQIQTLQLQVVALQKQNEAQASSRKQMEIDFEKEREDLLQEIEHLQKRVEEMEDAQNEGKNNDHDQVSEMKNNRVDSINKAKKKVNSAY</sequence>
<feature type="compositionally biased region" description="Basic and acidic residues" evidence="1">
    <location>
        <begin position="473"/>
        <end position="492"/>
    </location>
</feature>
<keyword evidence="2" id="KW-0472">Membrane</keyword>
<feature type="compositionally biased region" description="Basic and acidic residues" evidence="1">
    <location>
        <begin position="453"/>
        <end position="463"/>
    </location>
</feature>
<keyword evidence="4" id="KW-1185">Reference proteome</keyword>
<comment type="caution">
    <text evidence="3">The sequence shown here is derived from an EMBL/GenBank/DDBJ whole genome shotgun (WGS) entry which is preliminary data.</text>
</comment>
<gene>
    <name evidence="3" type="ORF">RI129_010404</name>
</gene>
<evidence type="ECO:0000256" key="2">
    <source>
        <dbReference type="SAM" id="Phobius"/>
    </source>
</evidence>
<feature type="compositionally biased region" description="Basic residues" evidence="1">
    <location>
        <begin position="493"/>
        <end position="502"/>
    </location>
</feature>
<dbReference type="PANTHER" id="PTHR45615:SF80">
    <property type="entry name" value="GRIP DOMAIN-CONTAINING PROTEIN"/>
    <property type="match status" value="1"/>
</dbReference>
<keyword evidence="2" id="KW-0812">Transmembrane</keyword>
<accession>A0AAN7ZH15</accession>
<evidence type="ECO:0000313" key="4">
    <source>
        <dbReference type="Proteomes" id="UP001329430"/>
    </source>
</evidence>
<dbReference type="PANTHER" id="PTHR45615">
    <property type="entry name" value="MYOSIN HEAVY CHAIN, NON-MUSCLE"/>
    <property type="match status" value="1"/>
</dbReference>
<evidence type="ECO:0000313" key="3">
    <source>
        <dbReference type="EMBL" id="KAK5641857.1"/>
    </source>
</evidence>
<feature type="transmembrane region" description="Helical" evidence="2">
    <location>
        <begin position="198"/>
        <end position="217"/>
    </location>
</feature>
<proteinExistence type="predicted"/>
<organism evidence="3 4">
    <name type="scientific">Pyrocoelia pectoralis</name>
    <dbReference type="NCBI Taxonomy" id="417401"/>
    <lineage>
        <taxon>Eukaryota</taxon>
        <taxon>Metazoa</taxon>
        <taxon>Ecdysozoa</taxon>
        <taxon>Arthropoda</taxon>
        <taxon>Hexapoda</taxon>
        <taxon>Insecta</taxon>
        <taxon>Pterygota</taxon>
        <taxon>Neoptera</taxon>
        <taxon>Endopterygota</taxon>
        <taxon>Coleoptera</taxon>
        <taxon>Polyphaga</taxon>
        <taxon>Elateriformia</taxon>
        <taxon>Elateroidea</taxon>
        <taxon>Lampyridae</taxon>
        <taxon>Lampyrinae</taxon>
        <taxon>Pyrocoelia</taxon>
    </lineage>
</organism>
<dbReference type="EMBL" id="JAVRBK010000007">
    <property type="protein sequence ID" value="KAK5641857.1"/>
    <property type="molecule type" value="Genomic_DNA"/>
</dbReference>
<dbReference type="AlphaFoldDB" id="A0AAN7ZH15"/>
<reference evidence="3 4" key="1">
    <citation type="journal article" date="2024" name="Insects">
        <title>An Improved Chromosome-Level Genome Assembly of the Firefly Pyrocoelia pectoralis.</title>
        <authorList>
            <person name="Fu X."/>
            <person name="Meyer-Rochow V.B."/>
            <person name="Ballantyne L."/>
            <person name="Zhu X."/>
        </authorList>
    </citation>
    <scope>NUCLEOTIDE SEQUENCE [LARGE SCALE GENOMIC DNA]</scope>
    <source>
        <strain evidence="3">XCY_ONT2</strain>
    </source>
</reference>
<feature type="transmembrane region" description="Helical" evidence="2">
    <location>
        <begin position="16"/>
        <end position="36"/>
    </location>
</feature>
<feature type="region of interest" description="Disordered" evidence="1">
    <location>
        <begin position="453"/>
        <end position="502"/>
    </location>
</feature>
<name>A0AAN7ZH15_9COLE</name>
<dbReference type="Proteomes" id="UP001329430">
    <property type="component" value="Chromosome 7"/>
</dbReference>